<keyword evidence="8 11" id="KW-0472">Membrane</keyword>
<keyword evidence="4" id="KW-1003">Cell membrane</keyword>
<organism evidence="13 14">
    <name type="scientific">Anaeromyces robustus</name>
    <dbReference type="NCBI Taxonomy" id="1754192"/>
    <lineage>
        <taxon>Eukaryota</taxon>
        <taxon>Fungi</taxon>
        <taxon>Fungi incertae sedis</taxon>
        <taxon>Chytridiomycota</taxon>
        <taxon>Chytridiomycota incertae sedis</taxon>
        <taxon>Neocallimastigomycetes</taxon>
        <taxon>Neocallimastigales</taxon>
        <taxon>Neocallimastigaceae</taxon>
        <taxon>Anaeromyces</taxon>
    </lineage>
</organism>
<dbReference type="STRING" id="1754192.A0A1Y1X0F3"/>
<name>A0A1Y1X0F3_9FUNG</name>
<evidence type="ECO:0000256" key="7">
    <source>
        <dbReference type="ARBA" id="ARBA00022989"/>
    </source>
</evidence>
<evidence type="ECO:0000256" key="2">
    <source>
        <dbReference type="ARBA" id="ARBA00008520"/>
    </source>
</evidence>
<comment type="similarity">
    <text evidence="2">Belongs to the bacterial solute-binding protein 1 family.</text>
</comment>
<dbReference type="InterPro" id="IPR006059">
    <property type="entry name" value="SBP"/>
</dbReference>
<dbReference type="Proteomes" id="UP000193944">
    <property type="component" value="Unassembled WGS sequence"/>
</dbReference>
<evidence type="ECO:0000256" key="4">
    <source>
        <dbReference type="ARBA" id="ARBA00022475"/>
    </source>
</evidence>
<dbReference type="GO" id="GO:0055085">
    <property type="term" value="P:transmembrane transport"/>
    <property type="evidence" value="ECO:0007669"/>
    <property type="project" value="InterPro"/>
</dbReference>
<dbReference type="InterPro" id="IPR006061">
    <property type="entry name" value="SBP_1_CS"/>
</dbReference>
<proteinExistence type="inferred from homology"/>
<sequence>MDGEAKQFFRQHFYMYILDLNDVIDFIKMIIIKRLILFLLFFFYNNYVNGLIINSAGFFRVESAQIFKPIITEFNEYAEKNNLNITVKLNLFSNINSVLSLEDYGSMLESLLEKKSEKYDILFYNNMFIPRIGKYLSDLNDFLPKEHLEMYDSKMKSDFCSYKDKLVGLPITRFYNVLYYNSVLINKYNQYVPKTWDDIIKVGKHILTEEKKINNTELIGYNGLFDDTDFGSSSILQFLHSFRKEVNSTFPEINSPEVTEALKMMKKVKNEISSDETFSKDISYTISKILDGNAIFINYWIYPHLSASYKFTQPPGAINGVSSSVAQTFNAGVNNHISNEKKIASYKFIEFATSREIQKEFVIKKMIVSSIKDMYQDEEICKDYNCNALMNMQLIGRPINENYKTYSEKFRKYVYEYLYGNKSISQVIKNLENITKIHYISIKPIDDYIGLICFIIITILSFLMLFSLAFIFIENFNPFFKFLSQDLWIINILGHIFILCSCFIKYGEESRLKCYFSLILSIGFTICYAPIFYKLVVYFPKINSISDWVSRHNYLFISLLYLIDIIILIFAILQPFQITKNVDNNNIIYQTCEITKFHGLINFLMIGYKIILSSIISLLMFIEWSIDEIRYDLRFIVSGLYVIFMSMIISFILKIIIINNYTPNYLIPLCLIIIAAFSNYFFTYGYRIILGILNKQNVKLAFICQINQGFINNESVIPESISQFKSTKY</sequence>
<dbReference type="EMBL" id="MCFG01000180">
    <property type="protein sequence ID" value="ORX79299.1"/>
    <property type="molecule type" value="Genomic_DNA"/>
</dbReference>
<dbReference type="PANTHER" id="PTHR43649">
    <property type="entry name" value="ARABINOSE-BINDING PROTEIN-RELATED"/>
    <property type="match status" value="1"/>
</dbReference>
<dbReference type="Gene3D" id="3.40.190.10">
    <property type="entry name" value="Periplasmic binding protein-like II"/>
    <property type="match status" value="1"/>
</dbReference>
<dbReference type="Pfam" id="PF00003">
    <property type="entry name" value="7tm_3"/>
    <property type="match status" value="1"/>
</dbReference>
<dbReference type="InterPro" id="IPR050490">
    <property type="entry name" value="Bact_solute-bd_prot1"/>
</dbReference>
<evidence type="ECO:0000256" key="3">
    <source>
        <dbReference type="ARBA" id="ARBA00022448"/>
    </source>
</evidence>
<evidence type="ECO:0000256" key="5">
    <source>
        <dbReference type="ARBA" id="ARBA00022692"/>
    </source>
</evidence>
<feature type="transmembrane region" description="Helical" evidence="11">
    <location>
        <begin position="448"/>
        <end position="473"/>
    </location>
</feature>
<gene>
    <name evidence="13" type="ORF">BCR32DRAFT_269557</name>
</gene>
<evidence type="ECO:0000313" key="14">
    <source>
        <dbReference type="Proteomes" id="UP000193944"/>
    </source>
</evidence>
<comment type="subcellular location">
    <subcellularLocation>
        <location evidence="1">Membrane</location>
        <topology evidence="1">Multi-pass membrane protein</topology>
    </subcellularLocation>
</comment>
<feature type="transmembrane region" description="Helical" evidence="11">
    <location>
        <begin position="633"/>
        <end position="653"/>
    </location>
</feature>
<evidence type="ECO:0000256" key="9">
    <source>
        <dbReference type="ARBA" id="ARBA00023139"/>
    </source>
</evidence>
<evidence type="ECO:0000259" key="12">
    <source>
        <dbReference type="Pfam" id="PF00003"/>
    </source>
</evidence>
<feature type="transmembrane region" description="Helical" evidence="11">
    <location>
        <begin position="514"/>
        <end position="533"/>
    </location>
</feature>
<feature type="domain" description="G-protein coupled receptors family 3 profile" evidence="12">
    <location>
        <begin position="447"/>
        <end position="678"/>
    </location>
</feature>
<accession>A0A1Y1X0F3</accession>
<keyword evidence="5 11" id="KW-0812">Transmembrane</keyword>
<evidence type="ECO:0000313" key="13">
    <source>
        <dbReference type="EMBL" id="ORX79299.1"/>
    </source>
</evidence>
<dbReference type="AlphaFoldDB" id="A0A1Y1X0F3"/>
<feature type="transmembrane region" description="Helical" evidence="11">
    <location>
        <begin position="553"/>
        <end position="576"/>
    </location>
</feature>
<dbReference type="PANTHER" id="PTHR43649:SF33">
    <property type="entry name" value="POLYGALACTURONAN_RHAMNOGALACTURONAN-BINDING PROTEIN YTCQ"/>
    <property type="match status" value="1"/>
</dbReference>
<reference evidence="13 14" key="2">
    <citation type="submission" date="2016-08" db="EMBL/GenBank/DDBJ databases">
        <title>Pervasive Adenine N6-methylation of Active Genes in Fungi.</title>
        <authorList>
            <consortium name="DOE Joint Genome Institute"/>
            <person name="Mondo S.J."/>
            <person name="Dannebaum R.O."/>
            <person name="Kuo R.C."/>
            <person name="Labutti K."/>
            <person name="Haridas S."/>
            <person name="Kuo A."/>
            <person name="Salamov A."/>
            <person name="Ahrendt S.R."/>
            <person name="Lipzen A."/>
            <person name="Sullivan W."/>
            <person name="Andreopoulos W.B."/>
            <person name="Clum A."/>
            <person name="Lindquist E."/>
            <person name="Daum C."/>
            <person name="Ramamoorthy G.K."/>
            <person name="Gryganskyi A."/>
            <person name="Culley D."/>
            <person name="Magnuson J.K."/>
            <person name="James T.Y."/>
            <person name="O'Malley M.A."/>
            <person name="Stajich J.E."/>
            <person name="Spatafora J.W."/>
            <person name="Visel A."/>
            <person name="Grigoriev I.V."/>
        </authorList>
    </citation>
    <scope>NUCLEOTIDE SEQUENCE [LARGE SCALE GENOMIC DNA]</scope>
    <source>
        <strain evidence="13 14">S4</strain>
    </source>
</reference>
<evidence type="ECO:0000256" key="10">
    <source>
        <dbReference type="ARBA" id="ARBA00023288"/>
    </source>
</evidence>
<dbReference type="SUPFAM" id="SSF53850">
    <property type="entry name" value="Periplasmic binding protein-like II"/>
    <property type="match status" value="1"/>
</dbReference>
<reference evidence="13 14" key="1">
    <citation type="submission" date="2016-08" db="EMBL/GenBank/DDBJ databases">
        <title>A Parts List for Fungal Cellulosomes Revealed by Comparative Genomics.</title>
        <authorList>
            <consortium name="DOE Joint Genome Institute"/>
            <person name="Haitjema C.H."/>
            <person name="Gilmore S.P."/>
            <person name="Henske J.K."/>
            <person name="Solomon K.V."/>
            <person name="De Groot R."/>
            <person name="Kuo A."/>
            <person name="Mondo S.J."/>
            <person name="Salamov A.A."/>
            <person name="Labutti K."/>
            <person name="Zhao Z."/>
            <person name="Chiniquy J."/>
            <person name="Barry K."/>
            <person name="Brewer H.M."/>
            <person name="Purvine S.O."/>
            <person name="Wright A.T."/>
            <person name="Boxma B."/>
            <person name="Van Alen T."/>
            <person name="Hackstein J.H."/>
            <person name="Baker S.E."/>
            <person name="Grigoriev I.V."/>
            <person name="O'Malley M.A."/>
        </authorList>
    </citation>
    <scope>NUCLEOTIDE SEQUENCE [LARGE SCALE GENOMIC DNA]</scope>
    <source>
        <strain evidence="13 14">S4</strain>
    </source>
</reference>
<dbReference type="Pfam" id="PF13416">
    <property type="entry name" value="SBP_bac_8"/>
    <property type="match status" value="1"/>
</dbReference>
<evidence type="ECO:0000256" key="6">
    <source>
        <dbReference type="ARBA" id="ARBA00022729"/>
    </source>
</evidence>
<feature type="transmembrane region" description="Helical" evidence="11">
    <location>
        <begin position="597"/>
        <end position="621"/>
    </location>
</feature>
<evidence type="ECO:0000256" key="8">
    <source>
        <dbReference type="ARBA" id="ARBA00023136"/>
    </source>
</evidence>
<dbReference type="InterPro" id="IPR017978">
    <property type="entry name" value="GPCR_3_C"/>
</dbReference>
<evidence type="ECO:0000256" key="11">
    <source>
        <dbReference type="SAM" id="Phobius"/>
    </source>
</evidence>
<keyword evidence="7 11" id="KW-1133">Transmembrane helix</keyword>
<protein>
    <submittedName>
        <fullName evidence="13">Periplasmic binding protein-like II</fullName>
    </submittedName>
</protein>
<keyword evidence="3" id="KW-0813">Transport</keyword>
<dbReference type="GO" id="GO:0004930">
    <property type="term" value="F:G protein-coupled receptor activity"/>
    <property type="evidence" value="ECO:0007669"/>
    <property type="project" value="InterPro"/>
</dbReference>
<dbReference type="PROSITE" id="PS01037">
    <property type="entry name" value="SBP_BACTERIAL_1"/>
    <property type="match status" value="1"/>
</dbReference>
<feature type="transmembrane region" description="Helical" evidence="11">
    <location>
        <begin position="665"/>
        <end position="686"/>
    </location>
</feature>
<evidence type="ECO:0000256" key="1">
    <source>
        <dbReference type="ARBA" id="ARBA00004141"/>
    </source>
</evidence>
<keyword evidence="10" id="KW-0449">Lipoprotein</keyword>
<feature type="transmembrane region" description="Helical" evidence="11">
    <location>
        <begin position="488"/>
        <end position="507"/>
    </location>
</feature>
<keyword evidence="6" id="KW-0732">Signal</keyword>
<dbReference type="OrthoDB" id="10523303at2759"/>
<comment type="caution">
    <text evidence="13">The sequence shown here is derived from an EMBL/GenBank/DDBJ whole genome shotgun (WGS) entry which is preliminary data.</text>
</comment>
<keyword evidence="14" id="KW-1185">Reference proteome</keyword>
<keyword evidence="9" id="KW-0564">Palmitate</keyword>
<dbReference type="GO" id="GO:0016020">
    <property type="term" value="C:membrane"/>
    <property type="evidence" value="ECO:0007669"/>
    <property type="project" value="UniProtKB-SubCell"/>
</dbReference>